<dbReference type="SUPFAM" id="SSF50814">
    <property type="entry name" value="Lipocalins"/>
    <property type="match status" value="1"/>
</dbReference>
<dbReference type="Gene3D" id="2.40.128.20">
    <property type="match status" value="1"/>
</dbReference>
<dbReference type="KEGG" id="cchv:BTM20_12200"/>
<dbReference type="InterPro" id="IPR015231">
    <property type="entry name" value="DUF1934"/>
</dbReference>
<dbReference type="AlphaFoldDB" id="A0ABD4RKB3"/>
<name>A0ABD4RKB3_9CLOT</name>
<evidence type="ECO:0000313" key="2">
    <source>
        <dbReference type="Proteomes" id="UP000775179"/>
    </source>
</evidence>
<organism evidence="1 2">
    <name type="scientific">Clostridium chauvoei</name>
    <dbReference type="NCBI Taxonomy" id="46867"/>
    <lineage>
        <taxon>Bacteria</taxon>
        <taxon>Bacillati</taxon>
        <taxon>Bacillota</taxon>
        <taxon>Clostridia</taxon>
        <taxon>Eubacteriales</taxon>
        <taxon>Clostridiaceae</taxon>
        <taxon>Clostridium</taxon>
    </lineage>
</organism>
<reference evidence="1 2" key="1">
    <citation type="submission" date="2021-08" db="EMBL/GenBank/DDBJ databases">
        <title>Genome sequence analysis of Clostridium chauvoei strains of European origin and evaluation of typing options for outbreak investigations.</title>
        <authorList>
            <person name="Abdel-Glil M."/>
            <person name="Thomas P."/>
            <person name="Seyboldt C."/>
        </authorList>
    </citation>
    <scope>NUCLEOTIDE SEQUENCE [LARGE SCALE GENOMIC DNA]</scope>
    <source>
        <strain evidence="1 2">S0260-09</strain>
    </source>
</reference>
<dbReference type="EMBL" id="JAIFTX010000037">
    <property type="protein sequence ID" value="MBX7291771.1"/>
    <property type="molecule type" value="Genomic_DNA"/>
</dbReference>
<dbReference type="Proteomes" id="UP000775179">
    <property type="component" value="Unassembled WGS sequence"/>
</dbReference>
<evidence type="ECO:0000313" key="1">
    <source>
        <dbReference type="EMBL" id="MBX7291771.1"/>
    </source>
</evidence>
<dbReference type="InterPro" id="IPR012674">
    <property type="entry name" value="Calycin"/>
</dbReference>
<comment type="caution">
    <text evidence="1">The sequence shown here is derived from an EMBL/GenBank/DDBJ whole genome shotgun (WGS) entry which is preliminary data.</text>
</comment>
<dbReference type="GeneID" id="66302638"/>
<proteinExistence type="predicted"/>
<gene>
    <name evidence="1" type="ORF">K4H94_12290</name>
</gene>
<dbReference type="Pfam" id="PF09148">
    <property type="entry name" value="DUF1934"/>
    <property type="match status" value="1"/>
</dbReference>
<sequence length="138" mass="15361">MEKNAVISVKSFTDLDKKDIIEVVTPGKFLIDEDGFKAIYEETEISGMDGTTTTLKILGDSFVLERQGNVSTKMDFKKGETSVSLYNTPYGMMDLQIHTDYLEIDMDENGGDLIAKYSMAISGQEPIMTKISVNVKIQ</sequence>
<dbReference type="RefSeq" id="WP_021876618.1">
    <property type="nucleotide sequence ID" value="NZ_CP018624.1"/>
</dbReference>
<protein>
    <submittedName>
        <fullName evidence="1">DUF1934 domain-containing protein</fullName>
    </submittedName>
</protein>
<accession>A0ABD4RKB3</accession>